<evidence type="ECO:0000256" key="1">
    <source>
        <dbReference type="ARBA" id="ARBA00022857"/>
    </source>
</evidence>
<reference evidence="4 5" key="1">
    <citation type="journal article" date="2018" name="Front. Plant Sci.">
        <title>Red Clover (Trifolium pratense) and Zigzag Clover (T. medium) - A Picture of Genomic Similarities and Differences.</title>
        <authorList>
            <person name="Dluhosova J."/>
            <person name="Istvanek J."/>
            <person name="Nedelnik J."/>
            <person name="Repkova J."/>
        </authorList>
    </citation>
    <scope>NUCLEOTIDE SEQUENCE [LARGE SCALE GENOMIC DNA]</scope>
    <source>
        <strain evidence="5">cv. 10/8</strain>
        <tissue evidence="4">Leaf</tissue>
    </source>
</reference>
<feature type="domain" description="Alcohol dehydrogenase-like N-terminal" evidence="3">
    <location>
        <begin position="16"/>
        <end position="66"/>
    </location>
</feature>
<dbReference type="GO" id="GO:0035925">
    <property type="term" value="F:mRNA 3'-UTR AU-rich region binding"/>
    <property type="evidence" value="ECO:0007669"/>
    <property type="project" value="TreeGrafter"/>
</dbReference>
<dbReference type="InterPro" id="IPR013154">
    <property type="entry name" value="ADH-like_N"/>
</dbReference>
<dbReference type="Gene3D" id="3.40.50.720">
    <property type="entry name" value="NAD(P)-binding Rossmann-like Domain"/>
    <property type="match status" value="1"/>
</dbReference>
<evidence type="ECO:0000313" key="5">
    <source>
        <dbReference type="Proteomes" id="UP000265520"/>
    </source>
</evidence>
<dbReference type="Gene3D" id="3.90.180.10">
    <property type="entry name" value="Medium-chain alcohol dehydrogenases, catalytic domain"/>
    <property type="match status" value="1"/>
</dbReference>
<dbReference type="GO" id="GO:0005829">
    <property type="term" value="C:cytosol"/>
    <property type="evidence" value="ECO:0007669"/>
    <property type="project" value="TreeGrafter"/>
</dbReference>
<sequence>MPRYHVLSEFFSWFNVAGMEAVGIVTAVGSGPTGTQVGDLVGYVGQPMGSYAEEQILPSNRVVPIPSSIEPAVAASILLKGMTAQFLLRSCFK</sequence>
<keyword evidence="1" id="KW-0521">NADP</keyword>
<evidence type="ECO:0000256" key="2">
    <source>
        <dbReference type="ARBA" id="ARBA00023002"/>
    </source>
</evidence>
<feature type="non-terminal residue" evidence="4">
    <location>
        <position position="93"/>
    </location>
</feature>
<comment type="caution">
    <text evidence="4">The sequence shown here is derived from an EMBL/GenBank/DDBJ whole genome shotgun (WGS) entry which is preliminary data.</text>
</comment>
<dbReference type="AlphaFoldDB" id="A0A392R6F7"/>
<dbReference type="GO" id="GO:0070402">
    <property type="term" value="F:NADPH binding"/>
    <property type="evidence" value="ECO:0007669"/>
    <property type="project" value="TreeGrafter"/>
</dbReference>
<dbReference type="Pfam" id="PF08240">
    <property type="entry name" value="ADH_N"/>
    <property type="match status" value="1"/>
</dbReference>
<accession>A0A392R6F7</accession>
<protein>
    <submittedName>
        <fullName evidence="4">Quinone oxidoreductase 1-like</fullName>
    </submittedName>
</protein>
<dbReference type="InterPro" id="IPR011032">
    <property type="entry name" value="GroES-like_sf"/>
</dbReference>
<name>A0A392R6F7_9FABA</name>
<organism evidence="4 5">
    <name type="scientific">Trifolium medium</name>
    <dbReference type="NCBI Taxonomy" id="97028"/>
    <lineage>
        <taxon>Eukaryota</taxon>
        <taxon>Viridiplantae</taxon>
        <taxon>Streptophyta</taxon>
        <taxon>Embryophyta</taxon>
        <taxon>Tracheophyta</taxon>
        <taxon>Spermatophyta</taxon>
        <taxon>Magnoliopsida</taxon>
        <taxon>eudicotyledons</taxon>
        <taxon>Gunneridae</taxon>
        <taxon>Pentapetalae</taxon>
        <taxon>rosids</taxon>
        <taxon>fabids</taxon>
        <taxon>Fabales</taxon>
        <taxon>Fabaceae</taxon>
        <taxon>Papilionoideae</taxon>
        <taxon>50 kb inversion clade</taxon>
        <taxon>NPAAA clade</taxon>
        <taxon>Hologalegina</taxon>
        <taxon>IRL clade</taxon>
        <taxon>Trifolieae</taxon>
        <taxon>Trifolium</taxon>
    </lineage>
</organism>
<dbReference type="GO" id="GO:0003960">
    <property type="term" value="F:quinone reductase (NADPH) activity"/>
    <property type="evidence" value="ECO:0007669"/>
    <property type="project" value="TreeGrafter"/>
</dbReference>
<evidence type="ECO:0000259" key="3">
    <source>
        <dbReference type="Pfam" id="PF08240"/>
    </source>
</evidence>
<keyword evidence="2" id="KW-0560">Oxidoreductase</keyword>
<dbReference type="Proteomes" id="UP000265520">
    <property type="component" value="Unassembled WGS sequence"/>
</dbReference>
<dbReference type="SUPFAM" id="SSF50129">
    <property type="entry name" value="GroES-like"/>
    <property type="match status" value="1"/>
</dbReference>
<dbReference type="PANTHER" id="PTHR48106">
    <property type="entry name" value="QUINONE OXIDOREDUCTASE PIG3-RELATED"/>
    <property type="match status" value="1"/>
</dbReference>
<keyword evidence="5" id="KW-1185">Reference proteome</keyword>
<evidence type="ECO:0000313" key="4">
    <source>
        <dbReference type="EMBL" id="MCI32181.1"/>
    </source>
</evidence>
<dbReference type="EMBL" id="LXQA010193283">
    <property type="protein sequence ID" value="MCI32181.1"/>
    <property type="molecule type" value="Genomic_DNA"/>
</dbReference>
<proteinExistence type="predicted"/>
<dbReference type="PANTHER" id="PTHR48106:SF13">
    <property type="entry name" value="QUINONE OXIDOREDUCTASE-RELATED"/>
    <property type="match status" value="1"/>
</dbReference>